<organism evidence="8 9">
    <name type="scientific">Candidatus Curtissbacteria bacterium RIFCSPHIGHO2_12_FULL_38_9b</name>
    <dbReference type="NCBI Taxonomy" id="1797720"/>
    <lineage>
        <taxon>Bacteria</taxon>
        <taxon>Candidatus Curtissiibacteriota</taxon>
    </lineage>
</organism>
<evidence type="ECO:0000256" key="5">
    <source>
        <dbReference type="ARBA" id="ARBA00022801"/>
    </source>
</evidence>
<dbReference type="GO" id="GO:0016787">
    <property type="term" value="F:hydrolase activity"/>
    <property type="evidence" value="ECO:0007669"/>
    <property type="project" value="UniProtKB-KW"/>
</dbReference>
<evidence type="ECO:0000256" key="1">
    <source>
        <dbReference type="ARBA" id="ARBA00006620"/>
    </source>
</evidence>
<dbReference type="EMBL" id="MFBJ01000049">
    <property type="protein sequence ID" value="OGD95700.1"/>
    <property type="molecule type" value="Genomic_DNA"/>
</dbReference>
<proteinExistence type="inferred from homology"/>
<dbReference type="InterPro" id="IPR038570">
    <property type="entry name" value="HicA_sf"/>
</dbReference>
<accession>A0A1F5GUX1</accession>
<evidence type="ECO:0000256" key="4">
    <source>
        <dbReference type="ARBA" id="ARBA00022759"/>
    </source>
</evidence>
<evidence type="ECO:0000256" key="7">
    <source>
        <dbReference type="ARBA" id="ARBA00023016"/>
    </source>
</evidence>
<name>A0A1F5GUX1_9BACT</name>
<dbReference type="SUPFAM" id="SSF54786">
    <property type="entry name" value="YcfA/nrd intein domain"/>
    <property type="match status" value="1"/>
</dbReference>
<dbReference type="Gene3D" id="3.30.920.30">
    <property type="entry name" value="Hypothetical protein"/>
    <property type="match status" value="1"/>
</dbReference>
<comment type="similarity">
    <text evidence="1">Belongs to the HicA mRNA interferase family.</text>
</comment>
<evidence type="ECO:0000256" key="2">
    <source>
        <dbReference type="ARBA" id="ARBA00022649"/>
    </source>
</evidence>
<comment type="caution">
    <text evidence="8">The sequence shown here is derived from an EMBL/GenBank/DDBJ whole genome shotgun (WGS) entry which is preliminary data.</text>
</comment>
<evidence type="ECO:0000256" key="3">
    <source>
        <dbReference type="ARBA" id="ARBA00022722"/>
    </source>
</evidence>
<evidence type="ECO:0000313" key="8">
    <source>
        <dbReference type="EMBL" id="OGD95700.1"/>
    </source>
</evidence>
<dbReference type="AlphaFoldDB" id="A0A1F5GUX1"/>
<evidence type="ECO:0008006" key="10">
    <source>
        <dbReference type="Google" id="ProtNLM"/>
    </source>
</evidence>
<evidence type="ECO:0000313" key="9">
    <source>
        <dbReference type="Proteomes" id="UP000176666"/>
    </source>
</evidence>
<keyword evidence="4" id="KW-0255">Endonuclease</keyword>
<keyword evidence="3" id="KW-0540">Nuclease</keyword>
<protein>
    <recommendedName>
        <fullName evidence="10">Addiction module toxin, HicA family</fullName>
    </recommendedName>
</protein>
<dbReference type="Proteomes" id="UP000176666">
    <property type="component" value="Unassembled WGS sequence"/>
</dbReference>
<keyword evidence="7" id="KW-0346">Stress response</keyword>
<dbReference type="InterPro" id="IPR012933">
    <property type="entry name" value="HicA_mRNA_interferase"/>
</dbReference>
<gene>
    <name evidence="8" type="ORF">A3F02_04055</name>
</gene>
<keyword evidence="2" id="KW-1277">Toxin-antitoxin system</keyword>
<dbReference type="GO" id="GO:0003729">
    <property type="term" value="F:mRNA binding"/>
    <property type="evidence" value="ECO:0007669"/>
    <property type="project" value="InterPro"/>
</dbReference>
<sequence>MGKFANISGKKAVKAFVKFGYNHVHTSGDHAILQKANAPTLSILLHKEVAPYLLRSQIKKAGINIKEFLKILKK</sequence>
<keyword evidence="6" id="KW-0694">RNA-binding</keyword>
<keyword evidence="5" id="KW-0378">Hydrolase</keyword>
<dbReference type="GO" id="GO:0004519">
    <property type="term" value="F:endonuclease activity"/>
    <property type="evidence" value="ECO:0007669"/>
    <property type="project" value="UniProtKB-KW"/>
</dbReference>
<dbReference type="Pfam" id="PF07927">
    <property type="entry name" value="HicA_toxin"/>
    <property type="match status" value="1"/>
</dbReference>
<reference evidence="8 9" key="1">
    <citation type="journal article" date="2016" name="Nat. Commun.">
        <title>Thousands of microbial genomes shed light on interconnected biogeochemical processes in an aquifer system.</title>
        <authorList>
            <person name="Anantharaman K."/>
            <person name="Brown C.T."/>
            <person name="Hug L.A."/>
            <person name="Sharon I."/>
            <person name="Castelle C.J."/>
            <person name="Probst A.J."/>
            <person name="Thomas B.C."/>
            <person name="Singh A."/>
            <person name="Wilkins M.J."/>
            <person name="Karaoz U."/>
            <person name="Brodie E.L."/>
            <person name="Williams K.H."/>
            <person name="Hubbard S.S."/>
            <person name="Banfield J.F."/>
        </authorList>
    </citation>
    <scope>NUCLEOTIDE SEQUENCE [LARGE SCALE GENOMIC DNA]</scope>
</reference>
<evidence type="ECO:0000256" key="6">
    <source>
        <dbReference type="ARBA" id="ARBA00022884"/>
    </source>
</evidence>